<feature type="compositionally biased region" description="Basic and acidic residues" evidence="1">
    <location>
        <begin position="30"/>
        <end position="40"/>
    </location>
</feature>
<organism evidence="2 3">
    <name type="scientific">Gigaspora margarita</name>
    <dbReference type="NCBI Taxonomy" id="4874"/>
    <lineage>
        <taxon>Eukaryota</taxon>
        <taxon>Fungi</taxon>
        <taxon>Fungi incertae sedis</taxon>
        <taxon>Mucoromycota</taxon>
        <taxon>Glomeromycotina</taxon>
        <taxon>Glomeromycetes</taxon>
        <taxon>Diversisporales</taxon>
        <taxon>Gigasporaceae</taxon>
        <taxon>Gigaspora</taxon>
    </lineage>
</organism>
<feature type="compositionally biased region" description="Basic and acidic residues" evidence="1">
    <location>
        <begin position="55"/>
        <end position="80"/>
    </location>
</feature>
<reference evidence="2 3" key="1">
    <citation type="submission" date="2021-06" db="EMBL/GenBank/DDBJ databases">
        <authorList>
            <person name="Kallberg Y."/>
            <person name="Tangrot J."/>
            <person name="Rosling A."/>
        </authorList>
    </citation>
    <scope>NUCLEOTIDE SEQUENCE [LARGE SCALE GENOMIC DNA]</scope>
    <source>
        <strain evidence="2 3">120-4 pot B 10/14</strain>
    </source>
</reference>
<feature type="region of interest" description="Disordered" evidence="1">
    <location>
        <begin position="25"/>
        <end position="80"/>
    </location>
</feature>
<evidence type="ECO:0000313" key="3">
    <source>
        <dbReference type="Proteomes" id="UP000789901"/>
    </source>
</evidence>
<accession>A0ABN7WVQ3</accession>
<gene>
    <name evidence="2" type="ORF">GMARGA_LOCUS35532</name>
</gene>
<dbReference type="Proteomes" id="UP000789901">
    <property type="component" value="Unassembled WGS sequence"/>
</dbReference>
<dbReference type="EMBL" id="CAJVQB010066373">
    <property type="protein sequence ID" value="CAG8841631.1"/>
    <property type="molecule type" value="Genomic_DNA"/>
</dbReference>
<evidence type="ECO:0000313" key="2">
    <source>
        <dbReference type="EMBL" id="CAG8841631.1"/>
    </source>
</evidence>
<name>A0ABN7WVQ3_GIGMA</name>
<evidence type="ECO:0000256" key="1">
    <source>
        <dbReference type="SAM" id="MobiDB-lite"/>
    </source>
</evidence>
<comment type="caution">
    <text evidence="2">The sequence shown here is derived from an EMBL/GenBank/DDBJ whole genome shotgun (WGS) entry which is preliminary data.</text>
</comment>
<feature type="non-terminal residue" evidence="2">
    <location>
        <position position="80"/>
    </location>
</feature>
<keyword evidence="3" id="KW-1185">Reference proteome</keyword>
<sequence>SFKSCSISTAQDGSEEDILFNYNWVADPNHQNESEDKDNWNEDELDKQFNSNNQESDKDLNNQESDKNSYYDDKISEYVF</sequence>
<feature type="non-terminal residue" evidence="2">
    <location>
        <position position="1"/>
    </location>
</feature>
<protein>
    <submittedName>
        <fullName evidence="2">3781_t:CDS:1</fullName>
    </submittedName>
</protein>
<proteinExistence type="predicted"/>